<feature type="transmembrane region" description="Helical" evidence="8">
    <location>
        <begin position="68"/>
        <end position="88"/>
    </location>
</feature>
<dbReference type="GO" id="GO:0000166">
    <property type="term" value="F:nucleotide binding"/>
    <property type="evidence" value="ECO:0007669"/>
    <property type="project" value="UniProtKB-KW"/>
</dbReference>
<dbReference type="EMBL" id="SSXH01000150">
    <property type="protein sequence ID" value="THJ74933.1"/>
    <property type="molecule type" value="Genomic_DNA"/>
</dbReference>
<feature type="transmembrane region" description="Helical" evidence="8">
    <location>
        <begin position="149"/>
        <end position="170"/>
    </location>
</feature>
<dbReference type="Pfam" id="PF18967">
    <property type="entry name" value="PycTM"/>
    <property type="match status" value="1"/>
</dbReference>
<keyword evidence="11" id="KW-1185">Reference proteome</keyword>
<evidence type="ECO:0000313" key="11">
    <source>
        <dbReference type="Proteomes" id="UP000305282"/>
    </source>
</evidence>
<dbReference type="GO" id="GO:0051607">
    <property type="term" value="P:defense response to virus"/>
    <property type="evidence" value="ECO:0007669"/>
    <property type="project" value="UniProtKB-KW"/>
</dbReference>
<gene>
    <name evidence="10" type="ORF">E7Y31_08430</name>
</gene>
<keyword evidence="7 8" id="KW-0472">Membrane</keyword>
<keyword evidence="6" id="KW-0051">Antiviral defense</keyword>
<dbReference type="InterPro" id="IPR043760">
    <property type="entry name" value="PycTM_dom"/>
</dbReference>
<name>A0A4S5ERW0_9ACTN</name>
<keyword evidence="5 8" id="KW-1133">Transmembrane helix</keyword>
<evidence type="ECO:0000256" key="2">
    <source>
        <dbReference type="ARBA" id="ARBA00022475"/>
    </source>
</evidence>
<protein>
    <recommendedName>
        <fullName evidence="9">Pycsar effector protein domain-containing protein</fullName>
    </recommendedName>
</protein>
<evidence type="ECO:0000256" key="5">
    <source>
        <dbReference type="ARBA" id="ARBA00022989"/>
    </source>
</evidence>
<dbReference type="RefSeq" id="WP_136447683.1">
    <property type="nucleotide sequence ID" value="NZ_SSXH01000150.1"/>
</dbReference>
<proteinExistence type="predicted"/>
<dbReference type="GO" id="GO:0005886">
    <property type="term" value="C:plasma membrane"/>
    <property type="evidence" value="ECO:0007669"/>
    <property type="project" value="UniProtKB-SubCell"/>
</dbReference>
<evidence type="ECO:0000256" key="1">
    <source>
        <dbReference type="ARBA" id="ARBA00004236"/>
    </source>
</evidence>
<comment type="subcellular location">
    <subcellularLocation>
        <location evidence="1">Cell membrane</location>
    </subcellularLocation>
</comment>
<keyword evidence="2" id="KW-1003">Cell membrane</keyword>
<organism evidence="10 11">
    <name type="scientific">Candidatus Frankia alpina</name>
    <dbReference type="NCBI Taxonomy" id="2699483"/>
    <lineage>
        <taxon>Bacteria</taxon>
        <taxon>Bacillati</taxon>
        <taxon>Actinomycetota</taxon>
        <taxon>Actinomycetes</taxon>
        <taxon>Frankiales</taxon>
        <taxon>Frankiaceae</taxon>
        <taxon>Frankia</taxon>
    </lineage>
</organism>
<dbReference type="AlphaFoldDB" id="A0A4S5ERW0"/>
<dbReference type="Proteomes" id="UP000305282">
    <property type="component" value="Unassembled WGS sequence"/>
</dbReference>
<comment type="caution">
    <text evidence="10">The sequence shown here is derived from an EMBL/GenBank/DDBJ whole genome shotgun (WGS) entry which is preliminary data.</text>
</comment>
<evidence type="ECO:0000256" key="4">
    <source>
        <dbReference type="ARBA" id="ARBA00022741"/>
    </source>
</evidence>
<evidence type="ECO:0000259" key="9">
    <source>
        <dbReference type="Pfam" id="PF18967"/>
    </source>
</evidence>
<feature type="domain" description="Pycsar effector protein" evidence="9">
    <location>
        <begin position="15"/>
        <end position="165"/>
    </location>
</feature>
<keyword evidence="3 8" id="KW-0812">Transmembrane</keyword>
<evidence type="ECO:0000256" key="7">
    <source>
        <dbReference type="ARBA" id="ARBA00023136"/>
    </source>
</evidence>
<keyword evidence="4" id="KW-0547">Nucleotide-binding</keyword>
<evidence type="ECO:0000256" key="3">
    <source>
        <dbReference type="ARBA" id="ARBA00022692"/>
    </source>
</evidence>
<feature type="transmembrane region" description="Helical" evidence="8">
    <location>
        <begin position="33"/>
        <end position="53"/>
    </location>
</feature>
<sequence length="171" mass="17232">MTAPAADGLALLAELDRQHAAVREELGRANATALGVAGAAATLAAVGLAALMAGDWTPASLPTAAQAVWWTAVLAAAGGLALLGSAVLPRLAPREAGPPTSWGPIAAYDQDDDLAQALTAQALDPTARVAHLRALARIARIKWARIRQALLAFAGAGVLLTALALGTAVLR</sequence>
<accession>A0A4S5ERW0</accession>
<evidence type="ECO:0000256" key="8">
    <source>
        <dbReference type="SAM" id="Phobius"/>
    </source>
</evidence>
<evidence type="ECO:0000256" key="6">
    <source>
        <dbReference type="ARBA" id="ARBA00023118"/>
    </source>
</evidence>
<evidence type="ECO:0000313" key="10">
    <source>
        <dbReference type="EMBL" id="THJ74933.1"/>
    </source>
</evidence>
<reference evidence="10 11" key="1">
    <citation type="submission" date="2019-04" db="EMBL/GenBank/DDBJ databases">
        <title>Draft genome sequences for three unisolated Alnus-infective Frankia Sp+ strains, AgTrS, AiOr and AvVan, the first sequenced Frankia strains able to sporulate in-planta.</title>
        <authorList>
            <person name="Bethencourt L."/>
            <person name="Vautrin F."/>
            <person name="Taib N."/>
            <person name="Dubost A."/>
            <person name="Castro-Garcia L."/>
            <person name="Imbaud O."/>
            <person name="Abrouk D."/>
            <person name="Fournier P."/>
            <person name="Briolay J."/>
            <person name="Nguyen A."/>
            <person name="Normand P."/>
            <person name="Fernandez M.P."/>
            <person name="Brochier-Armanet C."/>
            <person name="Herrera-Belaroussi A."/>
        </authorList>
    </citation>
    <scope>NUCLEOTIDE SEQUENCE [LARGE SCALE GENOMIC DNA]</scope>
    <source>
        <strain evidence="10 11">AvVan</strain>
    </source>
</reference>